<dbReference type="SUPFAM" id="SSF52540">
    <property type="entry name" value="P-loop containing nucleoside triphosphate hydrolases"/>
    <property type="match status" value="1"/>
</dbReference>
<feature type="region of interest" description="Disordered" evidence="2">
    <location>
        <begin position="98"/>
        <end position="316"/>
    </location>
</feature>
<feature type="domain" description="FHA" evidence="3">
    <location>
        <begin position="23"/>
        <end position="72"/>
    </location>
</feature>
<dbReference type="InterPro" id="IPR001482">
    <property type="entry name" value="T2SS/T4SS_dom"/>
</dbReference>
<dbReference type="Pfam" id="PF00498">
    <property type="entry name" value="FHA"/>
    <property type="match status" value="1"/>
</dbReference>
<dbReference type="CDD" id="cd01130">
    <property type="entry name" value="VirB11-like_ATPase"/>
    <property type="match status" value="1"/>
</dbReference>
<evidence type="ECO:0000256" key="2">
    <source>
        <dbReference type="SAM" id="MobiDB-lite"/>
    </source>
</evidence>
<reference evidence="4 5" key="1">
    <citation type="submission" date="2019-06" db="EMBL/GenBank/DDBJ databases">
        <title>Persicimonas caeni gen. nov., sp. nov., a predatory bacterium isolated from solar saltern.</title>
        <authorList>
            <person name="Wang S."/>
        </authorList>
    </citation>
    <scope>NUCLEOTIDE SEQUENCE [LARGE SCALE GENOMIC DNA]</scope>
    <source>
        <strain evidence="4 5">YN101</strain>
    </source>
</reference>
<dbReference type="Gene3D" id="3.30.450.380">
    <property type="match status" value="1"/>
</dbReference>
<dbReference type="PANTHER" id="PTHR30486:SF6">
    <property type="entry name" value="TYPE IV PILUS RETRACTATION ATPASE PILT"/>
    <property type="match status" value="1"/>
</dbReference>
<dbReference type="EMBL" id="CP041186">
    <property type="protein sequence ID" value="QDG54440.1"/>
    <property type="molecule type" value="Genomic_DNA"/>
</dbReference>
<dbReference type="OrthoDB" id="9810761at2"/>
<evidence type="ECO:0000259" key="3">
    <source>
        <dbReference type="PROSITE" id="PS50006"/>
    </source>
</evidence>
<dbReference type="InterPro" id="IPR000253">
    <property type="entry name" value="FHA_dom"/>
</dbReference>
<evidence type="ECO:0000256" key="1">
    <source>
        <dbReference type="ARBA" id="ARBA00006611"/>
    </source>
</evidence>
<feature type="compositionally biased region" description="Low complexity" evidence="2">
    <location>
        <begin position="281"/>
        <end position="295"/>
    </location>
</feature>
<dbReference type="Gene3D" id="3.40.50.300">
    <property type="entry name" value="P-loop containing nucleotide triphosphate hydrolases"/>
    <property type="match status" value="1"/>
</dbReference>
<sequence length="728" mass="76620">MFTVTISEKGGQQSQYDFNKSEITIGRMKGNDIVLPKGNVSKKHSRIALVDGSFVIADLNSTNGTYVNGRKVTGEQPITENDKIYIGDFILQVEAPQAANQPPAAPPSPPQQTPSQPNPNQSGFGPGGGGGGSMPPSPPGGRNQGAQGQPANSGLGGGGPVDDLFAAGDSQAPGVTGGGPAPQRRHSSAGGSTPSRNQPDPEPALDFDDLGFGGEPAPNNTDMGGASPAPQSRRGSSAGSAPSQPQPRHNSSPGSVTPEPSLGGPSPAGGDIQMDAPTPSPDHAAPSRPDAPARSGGRVGREMGHSGSAPQGDGMLPAREMRSEFDADFHAAQHDVARVLFESVHPDDLPLDYPPVPADRDDFAQQVADAVNTVSPRVDRDTLIELITTECVGLGPVEMYLDDPEVQDIYVNSFDQVLVRKNGELIVAERAFSHPELLMAAAHRLLGTRDNSIGADEVRFGDGTRVHVVMPPLSVNGPALTVRKPPTDHPSLDELVGRGTLSPGMSEFLGRAVQSGRSILVAGPTSSGKSTMLGAIAGLISEGTRVVTVEESTHLDLPLASAVRLEASPATGHDLKFLVRTAVSMHPQRIIVDECRGGEAYDWVTSAASGTEGSMITTHGTSASDALGRLESLCLLGNPEISPRGLREQIARAVDFVVIVHRSGDNGFRVRQITEVQGVDLDSFRLNDVFYYRVEGNEENFHPTGYIPLFYEDLRHAGVEVDFDIFRD</sequence>
<dbReference type="RefSeq" id="WP_141200884.1">
    <property type="nucleotide sequence ID" value="NZ_CP041186.1"/>
</dbReference>
<dbReference type="InterPro" id="IPR050921">
    <property type="entry name" value="T4SS_GSP_E_ATPase"/>
</dbReference>
<dbReference type="SMART" id="SM00240">
    <property type="entry name" value="FHA"/>
    <property type="match status" value="1"/>
</dbReference>
<evidence type="ECO:0000313" key="4">
    <source>
        <dbReference type="EMBL" id="QDG54440.1"/>
    </source>
</evidence>
<name>A0A4Y6Q1Y0_PERCE</name>
<feature type="compositionally biased region" description="Low complexity" evidence="2">
    <location>
        <begin position="229"/>
        <end position="248"/>
    </location>
</feature>
<comment type="similarity">
    <text evidence="1">Belongs to the GSP E family.</text>
</comment>
<feature type="compositionally biased region" description="Pro residues" evidence="2">
    <location>
        <begin position="103"/>
        <end position="112"/>
    </location>
</feature>
<protein>
    <submittedName>
        <fullName evidence="4">FHA domain-containing protein</fullName>
    </submittedName>
</protein>
<feature type="compositionally biased region" description="Low complexity" evidence="2">
    <location>
        <begin position="113"/>
        <end position="123"/>
    </location>
</feature>
<dbReference type="SUPFAM" id="SSF49879">
    <property type="entry name" value="SMAD/FHA domain"/>
    <property type="match status" value="1"/>
</dbReference>
<dbReference type="Pfam" id="PF00437">
    <property type="entry name" value="T2SSE"/>
    <property type="match status" value="1"/>
</dbReference>
<evidence type="ECO:0000313" key="5">
    <source>
        <dbReference type="Proteomes" id="UP000315995"/>
    </source>
</evidence>
<keyword evidence="5" id="KW-1185">Reference proteome</keyword>
<dbReference type="InterPro" id="IPR008984">
    <property type="entry name" value="SMAD_FHA_dom_sf"/>
</dbReference>
<gene>
    <name evidence="4" type="ORF">FIV42_27950</name>
</gene>
<dbReference type="PROSITE" id="PS50006">
    <property type="entry name" value="FHA_DOMAIN"/>
    <property type="match status" value="1"/>
</dbReference>
<accession>A0A5B8YDK5</accession>
<feature type="compositionally biased region" description="Gly residues" evidence="2">
    <location>
        <begin position="124"/>
        <end position="133"/>
    </location>
</feature>
<dbReference type="Proteomes" id="UP000315995">
    <property type="component" value="Chromosome"/>
</dbReference>
<dbReference type="AlphaFoldDB" id="A0A4Y6Q1Y0"/>
<dbReference type="Gene3D" id="2.60.200.20">
    <property type="match status" value="1"/>
</dbReference>
<feature type="compositionally biased region" description="Polar residues" evidence="2">
    <location>
        <begin position="189"/>
        <end position="198"/>
    </location>
</feature>
<proteinExistence type="inferred from homology"/>
<dbReference type="GO" id="GO:0016887">
    <property type="term" value="F:ATP hydrolysis activity"/>
    <property type="evidence" value="ECO:0007669"/>
    <property type="project" value="InterPro"/>
</dbReference>
<organism evidence="4 5">
    <name type="scientific">Persicimonas caeni</name>
    <dbReference type="NCBI Taxonomy" id="2292766"/>
    <lineage>
        <taxon>Bacteria</taxon>
        <taxon>Deltaproteobacteria</taxon>
        <taxon>Bradymonadales</taxon>
        <taxon>Bradymonadaceae</taxon>
        <taxon>Persicimonas</taxon>
    </lineage>
</organism>
<dbReference type="InterPro" id="IPR027417">
    <property type="entry name" value="P-loop_NTPase"/>
</dbReference>
<accession>A0A4Y6Q1Y0</accession>
<dbReference type="PANTHER" id="PTHR30486">
    <property type="entry name" value="TWITCHING MOTILITY PROTEIN PILT"/>
    <property type="match status" value="1"/>
</dbReference>
<dbReference type="CDD" id="cd00060">
    <property type="entry name" value="FHA"/>
    <property type="match status" value="1"/>
</dbReference>